<evidence type="ECO:0000256" key="1">
    <source>
        <dbReference type="ARBA" id="ARBA00005322"/>
    </source>
</evidence>
<dbReference type="NCBIfam" id="TIGR03824">
    <property type="entry name" value="FlgM_jcvi"/>
    <property type="match status" value="1"/>
</dbReference>
<organism evidence="11 12">
    <name type="scientific">Shewanella polaris</name>
    <dbReference type="NCBI Taxonomy" id="2588449"/>
    <lineage>
        <taxon>Bacteria</taxon>
        <taxon>Pseudomonadati</taxon>
        <taxon>Pseudomonadota</taxon>
        <taxon>Gammaproteobacteria</taxon>
        <taxon>Alteromonadales</taxon>
        <taxon>Shewanellaceae</taxon>
        <taxon>Shewanella</taxon>
    </lineage>
</organism>
<feature type="compositionally biased region" description="Polar residues" evidence="9">
    <location>
        <begin position="1"/>
        <end position="19"/>
    </location>
</feature>
<feature type="compositionally biased region" description="Low complexity" evidence="9">
    <location>
        <begin position="27"/>
        <end position="39"/>
    </location>
</feature>
<evidence type="ECO:0000256" key="5">
    <source>
        <dbReference type="ARBA" id="ARBA00023015"/>
    </source>
</evidence>
<dbReference type="Pfam" id="PF04316">
    <property type="entry name" value="FlgM"/>
    <property type="match status" value="1"/>
</dbReference>
<feature type="region of interest" description="Disordered" evidence="9">
    <location>
        <begin position="1"/>
        <end position="39"/>
    </location>
</feature>
<proteinExistence type="inferred from homology"/>
<dbReference type="InterPro" id="IPR035890">
    <property type="entry name" value="Anti-sigma-28_factor_FlgM_sf"/>
</dbReference>
<evidence type="ECO:0000256" key="4">
    <source>
        <dbReference type="ARBA" id="ARBA00022795"/>
    </source>
</evidence>
<keyword evidence="11" id="KW-0969">Cilium</keyword>
<protein>
    <recommendedName>
        <fullName evidence="2">Negative regulator of flagellin synthesis</fullName>
    </recommendedName>
    <alternativeName>
        <fullName evidence="8">Anti-sigma-28 factor</fullName>
    </alternativeName>
</protein>
<evidence type="ECO:0000256" key="2">
    <source>
        <dbReference type="ARBA" id="ARBA00017823"/>
    </source>
</evidence>
<keyword evidence="11" id="KW-0966">Cell projection</keyword>
<gene>
    <name evidence="11" type="primary">flgM</name>
    <name evidence="11" type="ORF">FH971_04440</name>
</gene>
<evidence type="ECO:0000313" key="11">
    <source>
        <dbReference type="EMBL" id="QDE30285.1"/>
    </source>
</evidence>
<dbReference type="SUPFAM" id="SSF101498">
    <property type="entry name" value="Anti-sigma factor FlgM"/>
    <property type="match status" value="1"/>
</dbReference>
<dbReference type="InterPro" id="IPR031316">
    <property type="entry name" value="FlgM_C"/>
</dbReference>
<dbReference type="KEGG" id="spol:FH971_04440"/>
<evidence type="ECO:0000259" key="10">
    <source>
        <dbReference type="Pfam" id="PF04316"/>
    </source>
</evidence>
<reference evidence="11 12" key="1">
    <citation type="submission" date="2019-06" db="EMBL/GenBank/DDBJ databases">
        <title>The genome of Shewanella sp. SM1901.</title>
        <authorList>
            <person name="Cha Q."/>
        </authorList>
    </citation>
    <scope>NUCLEOTIDE SEQUENCE [LARGE SCALE GENOMIC DNA]</scope>
    <source>
        <strain evidence="11 12">SM1901</strain>
    </source>
</reference>
<evidence type="ECO:0000256" key="7">
    <source>
        <dbReference type="ARBA" id="ARBA00024739"/>
    </source>
</evidence>
<dbReference type="GO" id="GO:0044781">
    <property type="term" value="P:bacterial-type flagellum organization"/>
    <property type="evidence" value="ECO:0007669"/>
    <property type="project" value="UniProtKB-KW"/>
</dbReference>
<dbReference type="Proteomes" id="UP000319809">
    <property type="component" value="Chromosome"/>
</dbReference>
<keyword evidence="6" id="KW-0804">Transcription</keyword>
<keyword evidence="5" id="KW-0805">Transcription regulation</keyword>
<comment type="similarity">
    <text evidence="1">Belongs to the FlgM family.</text>
</comment>
<accession>A0A4Y5YC66</accession>
<dbReference type="EMBL" id="CP041036">
    <property type="protein sequence ID" value="QDE30285.1"/>
    <property type="molecule type" value="Genomic_DNA"/>
</dbReference>
<comment type="function">
    <text evidence="7">Responsible for the coupling of flagellin expression to flagellar assembly by preventing expression of the flagellin genes when a component of the middle class of proteins is defective. It negatively regulates flagellar genes by inhibiting the activity of FliA by directly binding to FliA.</text>
</comment>
<evidence type="ECO:0000256" key="3">
    <source>
        <dbReference type="ARBA" id="ARBA00022491"/>
    </source>
</evidence>
<evidence type="ECO:0000256" key="9">
    <source>
        <dbReference type="SAM" id="MobiDB-lite"/>
    </source>
</evidence>
<keyword evidence="11" id="KW-0282">Flagellum</keyword>
<keyword evidence="12" id="KW-1185">Reference proteome</keyword>
<dbReference type="RefSeq" id="WP_140233505.1">
    <property type="nucleotide sequence ID" value="NZ_CP041036.1"/>
</dbReference>
<dbReference type="GO" id="GO:0045892">
    <property type="term" value="P:negative regulation of DNA-templated transcription"/>
    <property type="evidence" value="ECO:0007669"/>
    <property type="project" value="InterPro"/>
</dbReference>
<name>A0A4Y5YC66_9GAMM</name>
<evidence type="ECO:0000313" key="12">
    <source>
        <dbReference type="Proteomes" id="UP000319809"/>
    </source>
</evidence>
<dbReference type="InterPro" id="IPR007412">
    <property type="entry name" value="FlgM"/>
</dbReference>
<evidence type="ECO:0000256" key="6">
    <source>
        <dbReference type="ARBA" id="ARBA00023163"/>
    </source>
</evidence>
<evidence type="ECO:0000256" key="8">
    <source>
        <dbReference type="ARBA" id="ARBA00030117"/>
    </source>
</evidence>
<keyword evidence="3" id="KW-0678">Repressor</keyword>
<sequence>MEIQKIHSTINTDSISTEVRANKHKNNQTTQTETATPAPKQGISQYWQLLEKSQVALQMLDDVDTDKVNALRDAIKNGDFNLDLAQIAEKMIKQHG</sequence>
<dbReference type="AlphaFoldDB" id="A0A4Y5YC66"/>
<keyword evidence="4" id="KW-1005">Bacterial flagellum biogenesis</keyword>
<feature type="domain" description="Anti-sigma-28 factor FlgM C-terminal" evidence="10">
    <location>
        <begin position="43"/>
        <end position="93"/>
    </location>
</feature>